<protein>
    <recommendedName>
        <fullName evidence="3">Excreted virulence factor EspC, type VII ESX diderm</fullName>
    </recommendedName>
</protein>
<dbReference type="AlphaFoldDB" id="A0A1H0LJT2"/>
<gene>
    <name evidence="1" type="ORF">SAMN05192576_0267</name>
</gene>
<dbReference type="Proteomes" id="UP000199004">
    <property type="component" value="Unassembled WGS sequence"/>
</dbReference>
<organism evidence="1 2">
    <name type="scientific">Nocardioides szechwanensis</name>
    <dbReference type="NCBI Taxonomy" id="1005944"/>
    <lineage>
        <taxon>Bacteria</taxon>
        <taxon>Bacillati</taxon>
        <taxon>Actinomycetota</taxon>
        <taxon>Actinomycetes</taxon>
        <taxon>Propionibacteriales</taxon>
        <taxon>Nocardioidaceae</taxon>
        <taxon>Nocardioides</taxon>
    </lineage>
</organism>
<name>A0A1H0LJT2_9ACTN</name>
<dbReference type="EMBL" id="FNIC01000012">
    <property type="protein sequence ID" value="SDO68459.1"/>
    <property type="molecule type" value="Genomic_DNA"/>
</dbReference>
<dbReference type="STRING" id="1005944.SAMN05192576_0267"/>
<reference evidence="1 2" key="1">
    <citation type="submission" date="2016-10" db="EMBL/GenBank/DDBJ databases">
        <authorList>
            <person name="de Groot N.N."/>
        </authorList>
    </citation>
    <scope>NUCLEOTIDE SEQUENCE [LARGE SCALE GENOMIC DNA]</scope>
    <source>
        <strain evidence="1 2">CGMCC 1.11147</strain>
    </source>
</reference>
<proteinExistence type="predicted"/>
<keyword evidence="2" id="KW-1185">Reference proteome</keyword>
<sequence>MQVVPVSVGEASRAWDEQHLDLDAAATQIADADTSGFTSNVRGTATRFLTQWERHATALGTASEARADGLRTTIRDYVASDDAAGADLMLLLSYVQEER</sequence>
<dbReference type="OrthoDB" id="3788336at2"/>
<evidence type="ECO:0008006" key="3">
    <source>
        <dbReference type="Google" id="ProtNLM"/>
    </source>
</evidence>
<dbReference type="RefSeq" id="WP_091026991.1">
    <property type="nucleotide sequence ID" value="NZ_BKAE01000027.1"/>
</dbReference>
<accession>A0A1H0LJT2</accession>
<evidence type="ECO:0000313" key="1">
    <source>
        <dbReference type="EMBL" id="SDO68459.1"/>
    </source>
</evidence>
<evidence type="ECO:0000313" key="2">
    <source>
        <dbReference type="Proteomes" id="UP000199004"/>
    </source>
</evidence>